<dbReference type="PANTHER" id="PTHR43415">
    <property type="entry name" value="SPERMIDINE N(1)-ACETYLTRANSFERASE"/>
    <property type="match status" value="1"/>
</dbReference>
<dbReference type="Pfam" id="PF00583">
    <property type="entry name" value="Acetyltransf_1"/>
    <property type="match status" value="1"/>
</dbReference>
<protein>
    <submittedName>
        <fullName evidence="2">RimJ/RimL family protein N-acetyltransferase</fullName>
    </submittedName>
</protein>
<dbReference type="PANTHER" id="PTHR43415:SF3">
    <property type="entry name" value="GNAT-FAMILY ACETYLTRANSFERASE"/>
    <property type="match status" value="1"/>
</dbReference>
<dbReference type="EMBL" id="JAUSUF010000002">
    <property type="protein sequence ID" value="MDQ0149200.1"/>
    <property type="molecule type" value="Genomic_DNA"/>
</dbReference>
<reference evidence="2 3" key="1">
    <citation type="submission" date="2023-07" db="EMBL/GenBank/DDBJ databases">
        <title>Genomic Encyclopedia of Type Strains, Phase IV (KMG-IV): sequencing the most valuable type-strain genomes for metagenomic binning, comparative biology and taxonomic classification.</title>
        <authorList>
            <person name="Goeker M."/>
        </authorList>
    </citation>
    <scope>NUCLEOTIDE SEQUENCE [LARGE SCALE GENOMIC DNA]</scope>
    <source>
        <strain evidence="2 3">DSM 20694</strain>
    </source>
</reference>
<dbReference type="PROSITE" id="PS51186">
    <property type="entry name" value="GNAT"/>
    <property type="match status" value="1"/>
</dbReference>
<dbReference type="InterPro" id="IPR000182">
    <property type="entry name" value="GNAT_dom"/>
</dbReference>
<dbReference type="Gene3D" id="3.40.630.30">
    <property type="match status" value="1"/>
</dbReference>
<sequence>MLLELDKETKYMLYEPNERSKDINITKNIIKRSIKENDLILIVLDNKDNIIGFLSAKRYEQIRVNHIAYVVVGIREKFRGMGIGKELFSKLDLWAKENKLKRLELTVVCSNTIAKKLYEKSGFEIEGIKKDSVIIDGKYEDEFYMAKLY</sequence>
<feature type="domain" description="N-acetyltransferase" evidence="1">
    <location>
        <begin position="1"/>
        <end position="149"/>
    </location>
</feature>
<comment type="caution">
    <text evidence="2">The sequence shown here is derived from an EMBL/GenBank/DDBJ whole genome shotgun (WGS) entry which is preliminary data.</text>
</comment>
<evidence type="ECO:0000313" key="2">
    <source>
        <dbReference type="EMBL" id="MDQ0149200.1"/>
    </source>
</evidence>
<dbReference type="SUPFAM" id="SSF55729">
    <property type="entry name" value="Acyl-CoA N-acyltransferases (Nat)"/>
    <property type="match status" value="1"/>
</dbReference>
<dbReference type="InterPro" id="IPR016181">
    <property type="entry name" value="Acyl_CoA_acyltransferase"/>
</dbReference>
<name>A0ABT9USB2_9FIRM</name>
<evidence type="ECO:0000259" key="1">
    <source>
        <dbReference type="PROSITE" id="PS51186"/>
    </source>
</evidence>
<gene>
    <name evidence="2" type="ORF">J2S18_001130</name>
</gene>
<dbReference type="Proteomes" id="UP001228504">
    <property type="component" value="Unassembled WGS sequence"/>
</dbReference>
<dbReference type="CDD" id="cd04301">
    <property type="entry name" value="NAT_SF"/>
    <property type="match status" value="1"/>
</dbReference>
<accession>A0ABT9USB2</accession>
<keyword evidence="3" id="KW-1185">Reference proteome</keyword>
<organism evidence="2 3">
    <name type="scientific">Eubacterium multiforme</name>
    <dbReference type="NCBI Taxonomy" id="83339"/>
    <lineage>
        <taxon>Bacteria</taxon>
        <taxon>Bacillati</taxon>
        <taxon>Bacillota</taxon>
        <taxon>Clostridia</taxon>
        <taxon>Eubacteriales</taxon>
        <taxon>Eubacteriaceae</taxon>
        <taxon>Eubacterium</taxon>
    </lineage>
</organism>
<evidence type="ECO:0000313" key="3">
    <source>
        <dbReference type="Proteomes" id="UP001228504"/>
    </source>
</evidence>
<proteinExistence type="predicted"/>